<dbReference type="SUPFAM" id="SSF52047">
    <property type="entry name" value="RNI-like"/>
    <property type="match status" value="1"/>
</dbReference>
<dbReference type="AlphaFoldDB" id="A0A022RR46"/>
<organism evidence="2 3">
    <name type="scientific">Erythranthe guttata</name>
    <name type="common">Yellow monkey flower</name>
    <name type="synonym">Mimulus guttatus</name>
    <dbReference type="NCBI Taxonomy" id="4155"/>
    <lineage>
        <taxon>Eukaryota</taxon>
        <taxon>Viridiplantae</taxon>
        <taxon>Streptophyta</taxon>
        <taxon>Embryophyta</taxon>
        <taxon>Tracheophyta</taxon>
        <taxon>Spermatophyta</taxon>
        <taxon>Magnoliopsida</taxon>
        <taxon>eudicotyledons</taxon>
        <taxon>Gunneridae</taxon>
        <taxon>Pentapetalae</taxon>
        <taxon>asterids</taxon>
        <taxon>lamiids</taxon>
        <taxon>Lamiales</taxon>
        <taxon>Phrymaceae</taxon>
        <taxon>Erythranthe</taxon>
    </lineage>
</organism>
<dbReference type="eggNOG" id="ENOG502RYMX">
    <property type="taxonomic scope" value="Eukaryota"/>
</dbReference>
<dbReference type="InterPro" id="IPR001810">
    <property type="entry name" value="F-box_dom"/>
</dbReference>
<dbReference type="Pfam" id="PF23622">
    <property type="entry name" value="LRR_At1g61320_AtMIF1"/>
    <property type="match status" value="1"/>
</dbReference>
<dbReference type="PANTHER" id="PTHR34145:SF68">
    <property type="entry name" value="FBD DOMAIN-CONTAINING PROTEIN"/>
    <property type="match status" value="1"/>
</dbReference>
<evidence type="ECO:0000313" key="3">
    <source>
        <dbReference type="Proteomes" id="UP000030748"/>
    </source>
</evidence>
<dbReference type="PANTHER" id="PTHR34145">
    <property type="entry name" value="OS02G0105600 PROTEIN"/>
    <property type="match status" value="1"/>
</dbReference>
<keyword evidence="3" id="KW-1185">Reference proteome</keyword>
<dbReference type="InterPro" id="IPR055357">
    <property type="entry name" value="LRR_At1g61320_AtMIF1"/>
</dbReference>
<dbReference type="InterPro" id="IPR053781">
    <property type="entry name" value="F-box_AtFBL13-like"/>
</dbReference>
<name>A0A022RR46_ERYGU</name>
<dbReference type="STRING" id="4155.A0A022RR46"/>
<dbReference type="InterPro" id="IPR006566">
    <property type="entry name" value="FBD"/>
</dbReference>
<dbReference type="Gene3D" id="1.20.1280.50">
    <property type="match status" value="1"/>
</dbReference>
<proteinExistence type="predicted"/>
<evidence type="ECO:0000313" key="2">
    <source>
        <dbReference type="EMBL" id="EYU42539.1"/>
    </source>
</evidence>
<dbReference type="SUPFAM" id="SSF81383">
    <property type="entry name" value="F-box domain"/>
    <property type="match status" value="1"/>
</dbReference>
<sequence length="369" mass="42340">MFPKSHDFSVFNRNWVNSKCTQDSINRLPDELLISIVSHLPVKEAIKTSVIARRWRYFWKCSSILDFDGSKVLFESDEPIWLRDERRKFATTVNKVLDLHSLPTIEQFRIAFDLDQSNADDIGKWLQFAFAKRVKRLELNLAESYIGRLDKQYSFPNMCDTIERLRILPSGCESLVALCLIDVDVTEETLEFFVSNCPLLEELRVRYSNYLKKFAASSPLVRLKRFEIASRGTCKSVEICTPNLLSFAFYGILRVSINLKNLNWSETLIKRRIYVPAKGHIRHQCLEVLEIQGFAGADIDAELALYVIENAPSLKRIIIDFRRQKPDVMGKLEIGIARAGNHTQMAMATEGVLMLKSKLSAGVELIINQ</sequence>
<dbReference type="InterPro" id="IPR053772">
    <property type="entry name" value="At1g61320/At1g61330-like"/>
</dbReference>
<reference evidence="2 3" key="1">
    <citation type="journal article" date="2013" name="Proc. Natl. Acad. Sci. U.S.A.">
        <title>Fine-scale variation in meiotic recombination in Mimulus inferred from population shotgun sequencing.</title>
        <authorList>
            <person name="Hellsten U."/>
            <person name="Wright K.M."/>
            <person name="Jenkins J."/>
            <person name="Shu S."/>
            <person name="Yuan Y."/>
            <person name="Wessler S.R."/>
            <person name="Schmutz J."/>
            <person name="Willis J.H."/>
            <person name="Rokhsar D.S."/>
        </authorList>
    </citation>
    <scope>NUCLEOTIDE SEQUENCE [LARGE SCALE GENOMIC DNA]</scope>
    <source>
        <strain evidence="3">cv. DUN x IM62</strain>
    </source>
</reference>
<dbReference type="PROSITE" id="PS50181">
    <property type="entry name" value="FBOX"/>
    <property type="match status" value="1"/>
</dbReference>
<dbReference type="CDD" id="cd22160">
    <property type="entry name" value="F-box_AtFBL13-like"/>
    <property type="match status" value="1"/>
</dbReference>
<feature type="domain" description="F-box" evidence="1">
    <location>
        <begin position="22"/>
        <end position="56"/>
    </location>
</feature>
<dbReference type="EMBL" id="KI630286">
    <property type="protein sequence ID" value="EYU42539.1"/>
    <property type="molecule type" value="Genomic_DNA"/>
</dbReference>
<accession>A0A022RR46</accession>
<dbReference type="InterPro" id="IPR036047">
    <property type="entry name" value="F-box-like_dom_sf"/>
</dbReference>
<dbReference type="Pfam" id="PF00646">
    <property type="entry name" value="F-box"/>
    <property type="match status" value="1"/>
</dbReference>
<evidence type="ECO:0000259" key="1">
    <source>
        <dbReference type="PROSITE" id="PS50181"/>
    </source>
</evidence>
<dbReference type="Pfam" id="PF08387">
    <property type="entry name" value="FBD"/>
    <property type="match status" value="1"/>
</dbReference>
<protein>
    <recommendedName>
        <fullName evidence="1">F-box domain-containing protein</fullName>
    </recommendedName>
</protein>
<dbReference type="Proteomes" id="UP000030748">
    <property type="component" value="Unassembled WGS sequence"/>
</dbReference>
<dbReference type="Gene3D" id="3.80.10.10">
    <property type="entry name" value="Ribonuclease Inhibitor"/>
    <property type="match status" value="1"/>
</dbReference>
<dbReference type="InterPro" id="IPR032675">
    <property type="entry name" value="LRR_dom_sf"/>
</dbReference>
<gene>
    <name evidence="2" type="ORF">MIMGU_mgv1a008575mg</name>
</gene>